<dbReference type="PANTHER" id="PTHR32305">
    <property type="match status" value="1"/>
</dbReference>
<sequence length="1675" mass="189540">MSEAGKMNLGQGPGMLLNQAQKAADSKEYLVEGAKLFCVNGSNITQLKLPTGHGYTSGGKKKVNCKDCKACENIPYFGECRKNEKDHKCEGFMDLVDKWENTAVGTGKAETVGGEEAISMSSVLLCKKGGVIIPVTSGQGYDGKINWAAFLKRYQNVFRWVAGKNMLCQVYGKDPINMNTGNYIYEKEDLVINGNMPLSFQLFYNAMDCGDQQVLGEGWNHNYGVRLIKIKEEELLGIVMEDGRELPYCRKLGDSYAPVMGDGGILCRSEIGYQFARENGIVYEFDQEGKLCSQKDRNGNNRKFTYNSDGLLECVHNGTGGTLNYTYNKERKLIYVEDHTGRKISLRYQYGKLRWFTNSMGNTYAYEYNENGKLNGIITPRDILGVKNEYDGADRVRKQIMPDGGVTEFRYDDENNRTYMLEQNGNLVIYECDKLMRNVRTIYEDGEEIFEYNDRNQKIRYTDKNGNTTRYAYDNQGNMAKVIDPLGQKFYMTYDKRNLLVNIKYPNGTSIKNSYNENGKLTETVDRCGYSTKIEYVNGNDINRVIQADGTEWGFQYDGKGHISQITDPLGNNRSFFYNELGQQKKYIDGNGNQTLYSYNKAGKLEEVTNAAGDKRRYEYNDSGRIIEIKDFDDSIHQMEYDACNRCCKYTDPEGNVTSYEYDGMGKIVKKSLPNGGAYLYSYSHLGYIEAATDPIGNITTYCHDPNGNCIRIIESNGAETLYSYDALNRPVSKTEADGLITTYEYNSNNRVARVMDNFGNQSTIEYDDKGNPVDVTDVYGNHTLFSYDCFDQIVRRTDGAGRKTDYSYYPGKLLKEVRYCDGAGKEFWYDGNGNVIKTKNQDGFVVNFTYDCLNRCIEAGDCRGYKKKYTYDKTENLTSLTDANGNMTQYEYTPGGTLKKITDPLGTITCYEYDSMKNLISAVKSGEGKSETTDYHRDLLGKIESITNALGNTEYYEYDAMGNITKKTDRDGGETCFSYTLVGLLEKVNYPDGREALMEYDSLRRLRGIKDWQGYTEIDWGKYKHLESITDHKGRRVSYELEQMGNLAAITYPNGRKVKYSYDSCLRLSKLTDGENIVNYRYNKNGLLEERLFSNELKTVYSYNQAGKLNGLVNQSSGKILDQYTYSYDAVGNKTGIVKNRSGAKSDNGQFQYEYNPLNQITRVLKNGKILHEYKYDAFGNRIFKRDGENETLYTFNPGNQLVKEIGGEIKEYEYDLRGNLSDVLVNGRLSRRYEFDAENHMSRVYDENGLLSMYQYNALGHRIGKTVWDKKFPGGESEQEYVLDFTKRGKNLLEKIESGETEDYVWDKNVISSIGKYCKKQFLNDEMGSSVRACYSNGRQAGLWEYDEFGEAADQSERTEQTFGFTGYQWDESSGTYYAQAREYSSSLGTFISEDTINDIIGLPQTLNHYAYCYGNPSKWIDVNGQFTQKEANQLIADYLVDEYGRTFEAWKDDITDKIDQVGKSVHHGVDVVGKAVKDGVEVVKDGVGDAIVAVNEFWNNEIYGEDIEIFSRGDLSVDSHIGGNIIVISQDLKSKFKGWSINLSVDIPGADTSIGFKMSGKDMNINSWKTKSYIKVKDVDKKLNYSTGIGYNKNGIYINESWSGGMDTLPLDLPNGVTIDSFENVTWSISKDETIVPWKTVLECVSVVALVTVAIVLIPETGGGSLGLLCGA</sequence>
<keyword evidence="5" id="KW-1185">Reference proteome</keyword>
<organism evidence="4 5">
    <name type="scientific">Lacrimispora amygdalina</name>
    <dbReference type="NCBI Taxonomy" id="253257"/>
    <lineage>
        <taxon>Bacteria</taxon>
        <taxon>Bacillati</taxon>
        <taxon>Bacillota</taxon>
        <taxon>Clostridia</taxon>
        <taxon>Lachnospirales</taxon>
        <taxon>Lachnospiraceae</taxon>
        <taxon>Lacrimispora</taxon>
    </lineage>
</organism>
<dbReference type="InterPro" id="IPR045351">
    <property type="entry name" value="DUF6531"/>
</dbReference>
<proteinExistence type="predicted"/>
<dbReference type="Pfam" id="PF14107">
    <property type="entry name" value="DUF4280"/>
    <property type="match status" value="1"/>
</dbReference>
<dbReference type="PANTHER" id="PTHR32305:SF15">
    <property type="entry name" value="PROTEIN RHSA-RELATED"/>
    <property type="match status" value="1"/>
</dbReference>
<dbReference type="InterPro" id="IPR031325">
    <property type="entry name" value="RHS_repeat"/>
</dbReference>
<feature type="domain" description="Teneurin-like YD-shell" evidence="3">
    <location>
        <begin position="283"/>
        <end position="421"/>
    </location>
</feature>
<dbReference type="InterPro" id="IPR022385">
    <property type="entry name" value="Rhs_assc_core"/>
</dbReference>
<dbReference type="InterPro" id="IPR050708">
    <property type="entry name" value="T6SS_VgrG/RHS"/>
</dbReference>
<dbReference type="NCBIfam" id="TIGR01643">
    <property type="entry name" value="YD_repeat_2x"/>
    <property type="match status" value="11"/>
</dbReference>
<evidence type="ECO:0000259" key="3">
    <source>
        <dbReference type="Pfam" id="PF25023"/>
    </source>
</evidence>
<feature type="domain" description="Teneurin-like YD-shell" evidence="3">
    <location>
        <begin position="1145"/>
        <end position="1416"/>
    </location>
</feature>
<dbReference type="Proteomes" id="UP001419084">
    <property type="component" value="Unassembled WGS sequence"/>
</dbReference>
<feature type="domain" description="Teneurin-like YD-shell" evidence="3">
    <location>
        <begin position="740"/>
        <end position="859"/>
    </location>
</feature>
<feature type="domain" description="Teneurin-like YD-shell" evidence="3">
    <location>
        <begin position="934"/>
        <end position="1086"/>
    </location>
</feature>
<gene>
    <name evidence="4" type="ORF">LAD12857_15940</name>
</gene>
<dbReference type="InterPro" id="IPR025460">
    <property type="entry name" value="DUF4280"/>
</dbReference>
<dbReference type="EMBL" id="BRPJ01000030">
    <property type="protein sequence ID" value="GLB29671.1"/>
    <property type="molecule type" value="Genomic_DNA"/>
</dbReference>
<dbReference type="RefSeq" id="WP_346064998.1">
    <property type="nucleotide sequence ID" value="NZ_BRPJ01000030.1"/>
</dbReference>
<evidence type="ECO:0000313" key="4">
    <source>
        <dbReference type="EMBL" id="GLB29671.1"/>
    </source>
</evidence>
<dbReference type="Pfam" id="PF20148">
    <property type="entry name" value="DUF6531"/>
    <property type="match status" value="1"/>
</dbReference>
<dbReference type="Gene3D" id="2.180.10.10">
    <property type="entry name" value="RHS repeat-associated core"/>
    <property type="match status" value="4"/>
</dbReference>
<dbReference type="NCBIfam" id="TIGR03696">
    <property type="entry name" value="Rhs_assc_core"/>
    <property type="match status" value="1"/>
</dbReference>
<dbReference type="Pfam" id="PF25023">
    <property type="entry name" value="TEN_YD-shell"/>
    <property type="match status" value="5"/>
</dbReference>
<protein>
    <recommendedName>
        <fullName evidence="6">DUF4280 domain-containing protein</fullName>
    </recommendedName>
</protein>
<dbReference type="InterPro" id="IPR056823">
    <property type="entry name" value="TEN-like_YD-shell"/>
</dbReference>
<accession>A0ABQ5M568</accession>
<feature type="domain" description="DUF6531" evidence="2">
    <location>
        <begin position="174"/>
        <end position="248"/>
    </location>
</feature>
<feature type="domain" description="Teneurin-like YD-shell" evidence="3">
    <location>
        <begin position="583"/>
        <end position="734"/>
    </location>
</feature>
<evidence type="ECO:0000313" key="5">
    <source>
        <dbReference type="Proteomes" id="UP001419084"/>
    </source>
</evidence>
<keyword evidence="1" id="KW-0677">Repeat</keyword>
<evidence type="ECO:0008006" key="6">
    <source>
        <dbReference type="Google" id="ProtNLM"/>
    </source>
</evidence>
<name>A0ABQ5M568_9FIRM</name>
<dbReference type="InterPro" id="IPR006530">
    <property type="entry name" value="YD"/>
</dbReference>
<evidence type="ECO:0000256" key="1">
    <source>
        <dbReference type="ARBA" id="ARBA00022737"/>
    </source>
</evidence>
<reference evidence="4 5" key="1">
    <citation type="journal article" date="2024" name="Int. J. Syst. Evol. Microbiol.">
        <title>Lacrimispora brassicae sp. nov. isolated from fermented cabbage, and proposal of Clostridium indicum Gundawar et al. 2019 and Clostridium methoxybenzovorans Mechichi et al. 1999 as heterotypic synonyms of Lacrimispora amygdalina (Parshina et al. 2003) Haas and Blanchard 2020 and Lacrimispora indolis (McClung and McCoy 1957) Haas and Blanchard 2020, respectively.</title>
        <authorList>
            <person name="Kobayashi H."/>
            <person name="Tanizawa Y."/>
            <person name="Sakamoto M."/>
            <person name="Ohkuma M."/>
            <person name="Tohno M."/>
        </authorList>
    </citation>
    <scope>NUCLEOTIDE SEQUENCE [LARGE SCALE GENOMIC DNA]</scope>
    <source>
        <strain evidence="4 5">DSM 12857</strain>
    </source>
</reference>
<evidence type="ECO:0000259" key="2">
    <source>
        <dbReference type="Pfam" id="PF20148"/>
    </source>
</evidence>
<comment type="caution">
    <text evidence="4">The sequence shown here is derived from an EMBL/GenBank/DDBJ whole genome shotgun (WGS) entry which is preliminary data.</text>
</comment>
<dbReference type="Pfam" id="PF05593">
    <property type="entry name" value="RHS_repeat"/>
    <property type="match status" value="2"/>
</dbReference>